<dbReference type="PANTHER" id="PTHR13903">
    <property type="entry name" value="PIRIN-RELATED"/>
    <property type="match status" value="1"/>
</dbReference>
<reference evidence="2" key="1">
    <citation type="submission" date="2021-06" db="EMBL/GenBank/DDBJ databases">
        <title>Genome Sequence of Mortierella hyaline Strain SCG-10, a Cold-Adapted, Nitrate-Reducing Fungus Isolated from Soil in Minnesota, USA.</title>
        <authorList>
            <person name="Aldossari N."/>
        </authorList>
    </citation>
    <scope>NUCLEOTIDE SEQUENCE</scope>
    <source>
        <strain evidence="2">SCG-10</strain>
    </source>
</reference>
<gene>
    <name evidence="2" type="ORF">KI688_003582</name>
</gene>
<sequence>MPVKSQTHAQELQRWINLPQEHKMYEPQYQELLDAQILRARPKDELVVKVIADELYSLKPQIYTRAPIMYLDFKMSSTQTITRTIPETYSRFFRVFNRTAYIGDLGHDTEAEAHRTLIFSEDGTSTIRIQTKDEEANFVMIAGEPSKKPVVRLVRCNKRGGV</sequence>
<proteinExistence type="predicted"/>
<dbReference type="Pfam" id="PF05726">
    <property type="entry name" value="Pirin_C"/>
    <property type="match status" value="1"/>
</dbReference>
<dbReference type="InterPro" id="IPR014710">
    <property type="entry name" value="RmlC-like_jellyroll"/>
</dbReference>
<dbReference type="PANTHER" id="PTHR13903:SF8">
    <property type="entry name" value="PIRIN"/>
    <property type="match status" value="1"/>
</dbReference>
<comment type="caution">
    <text evidence="2">The sequence shown here is derived from an EMBL/GenBank/DDBJ whole genome shotgun (WGS) entry which is preliminary data.</text>
</comment>
<dbReference type="InterPro" id="IPR011051">
    <property type="entry name" value="RmlC_Cupin_sf"/>
</dbReference>
<dbReference type="InterPro" id="IPR012093">
    <property type="entry name" value="Pirin"/>
</dbReference>
<evidence type="ECO:0000259" key="1">
    <source>
        <dbReference type="Pfam" id="PF05726"/>
    </source>
</evidence>
<dbReference type="Gene3D" id="2.60.120.10">
    <property type="entry name" value="Jelly Rolls"/>
    <property type="match status" value="2"/>
</dbReference>
<dbReference type="AlphaFoldDB" id="A0A9P7XR06"/>
<name>A0A9P7XR06_9FUNG</name>
<keyword evidence="3" id="KW-1185">Reference proteome</keyword>
<accession>A0A9P7XR06</accession>
<dbReference type="InterPro" id="IPR008778">
    <property type="entry name" value="Pirin_C_dom"/>
</dbReference>
<dbReference type="SUPFAM" id="SSF51182">
    <property type="entry name" value="RmlC-like cupins"/>
    <property type="match status" value="1"/>
</dbReference>
<dbReference type="Proteomes" id="UP000707451">
    <property type="component" value="Unassembled WGS sequence"/>
</dbReference>
<evidence type="ECO:0000313" key="3">
    <source>
        <dbReference type="Proteomes" id="UP000707451"/>
    </source>
</evidence>
<dbReference type="CDD" id="cd02247">
    <property type="entry name" value="cupin_pirin_C"/>
    <property type="match status" value="1"/>
</dbReference>
<evidence type="ECO:0000313" key="2">
    <source>
        <dbReference type="EMBL" id="KAG9064394.1"/>
    </source>
</evidence>
<dbReference type="OrthoDB" id="198735at2759"/>
<organism evidence="2 3">
    <name type="scientific">Linnemannia hyalina</name>
    <dbReference type="NCBI Taxonomy" id="64524"/>
    <lineage>
        <taxon>Eukaryota</taxon>
        <taxon>Fungi</taxon>
        <taxon>Fungi incertae sedis</taxon>
        <taxon>Mucoromycota</taxon>
        <taxon>Mortierellomycotina</taxon>
        <taxon>Mortierellomycetes</taxon>
        <taxon>Mortierellales</taxon>
        <taxon>Mortierellaceae</taxon>
        <taxon>Linnemannia</taxon>
    </lineage>
</organism>
<feature type="domain" description="Pirin C-terminal" evidence="1">
    <location>
        <begin position="70"/>
        <end position="151"/>
    </location>
</feature>
<dbReference type="EMBL" id="JAHRHY010000014">
    <property type="protein sequence ID" value="KAG9064394.1"/>
    <property type="molecule type" value="Genomic_DNA"/>
</dbReference>
<protein>
    <recommendedName>
        <fullName evidence="1">Pirin C-terminal domain-containing protein</fullName>
    </recommendedName>
</protein>